<dbReference type="AlphaFoldDB" id="A0A5B7E621"/>
<keyword evidence="2" id="KW-1185">Reference proteome</keyword>
<dbReference type="EMBL" id="VSRR010002074">
    <property type="protein sequence ID" value="MPC29461.1"/>
    <property type="molecule type" value="Genomic_DNA"/>
</dbReference>
<protein>
    <submittedName>
        <fullName evidence="1">Uncharacterized protein</fullName>
    </submittedName>
</protein>
<dbReference type="Proteomes" id="UP000324222">
    <property type="component" value="Unassembled WGS sequence"/>
</dbReference>
<organism evidence="1 2">
    <name type="scientific">Portunus trituberculatus</name>
    <name type="common">Swimming crab</name>
    <name type="synonym">Neptunus trituberculatus</name>
    <dbReference type="NCBI Taxonomy" id="210409"/>
    <lineage>
        <taxon>Eukaryota</taxon>
        <taxon>Metazoa</taxon>
        <taxon>Ecdysozoa</taxon>
        <taxon>Arthropoda</taxon>
        <taxon>Crustacea</taxon>
        <taxon>Multicrustacea</taxon>
        <taxon>Malacostraca</taxon>
        <taxon>Eumalacostraca</taxon>
        <taxon>Eucarida</taxon>
        <taxon>Decapoda</taxon>
        <taxon>Pleocyemata</taxon>
        <taxon>Brachyura</taxon>
        <taxon>Eubrachyura</taxon>
        <taxon>Portunoidea</taxon>
        <taxon>Portunidae</taxon>
        <taxon>Portuninae</taxon>
        <taxon>Portunus</taxon>
    </lineage>
</organism>
<reference evidence="1 2" key="1">
    <citation type="submission" date="2019-05" db="EMBL/GenBank/DDBJ databases">
        <title>Another draft genome of Portunus trituberculatus and its Hox gene families provides insights of decapod evolution.</title>
        <authorList>
            <person name="Jeong J.-H."/>
            <person name="Song I."/>
            <person name="Kim S."/>
            <person name="Choi T."/>
            <person name="Kim D."/>
            <person name="Ryu S."/>
            <person name="Kim W."/>
        </authorList>
    </citation>
    <scope>NUCLEOTIDE SEQUENCE [LARGE SCALE GENOMIC DNA]</scope>
    <source>
        <tissue evidence="1">Muscle</tissue>
    </source>
</reference>
<accession>A0A5B7E621</accession>
<sequence>MLGALTLPQGLQTERMVRTLPGHALLQAAAATQRPQDHALDRWTLTICSREAPRISTSTCLPRVPCSALVCVQGHWWMDGKALRGGLQRERLTAAN</sequence>
<name>A0A5B7E621_PORTR</name>
<evidence type="ECO:0000313" key="1">
    <source>
        <dbReference type="EMBL" id="MPC29461.1"/>
    </source>
</evidence>
<evidence type="ECO:0000313" key="2">
    <source>
        <dbReference type="Proteomes" id="UP000324222"/>
    </source>
</evidence>
<gene>
    <name evidence="1" type="ORF">E2C01_022695</name>
</gene>
<proteinExistence type="predicted"/>
<comment type="caution">
    <text evidence="1">The sequence shown here is derived from an EMBL/GenBank/DDBJ whole genome shotgun (WGS) entry which is preliminary data.</text>
</comment>